<dbReference type="Gene3D" id="3.90.550.10">
    <property type="entry name" value="Spore Coat Polysaccharide Biosynthesis Protein SpsA, Chain A"/>
    <property type="match status" value="1"/>
</dbReference>
<dbReference type="PROSITE" id="PS01295">
    <property type="entry name" value="ISPD"/>
    <property type="match status" value="1"/>
</dbReference>
<dbReference type="HAMAP" id="MF_00108">
    <property type="entry name" value="IspD"/>
    <property type="match status" value="1"/>
</dbReference>
<evidence type="ECO:0000313" key="17">
    <source>
        <dbReference type="Proteomes" id="UP001144805"/>
    </source>
</evidence>
<feature type="region of interest" description="2-C-methyl-D-erythritol 4-phosphate cytidylyltransferase" evidence="14">
    <location>
        <begin position="1"/>
        <end position="241"/>
    </location>
</feature>
<comment type="catalytic activity">
    <reaction evidence="2 14">
        <text>2-C-methyl-D-erythritol 4-phosphate + CTP + H(+) = 4-CDP-2-C-methyl-D-erythritol + diphosphate</text>
        <dbReference type="Rhea" id="RHEA:13429"/>
        <dbReference type="ChEBI" id="CHEBI:15378"/>
        <dbReference type="ChEBI" id="CHEBI:33019"/>
        <dbReference type="ChEBI" id="CHEBI:37563"/>
        <dbReference type="ChEBI" id="CHEBI:57823"/>
        <dbReference type="ChEBI" id="CHEBI:58262"/>
        <dbReference type="EC" id="2.7.7.60"/>
    </reaction>
</comment>
<evidence type="ECO:0000256" key="1">
    <source>
        <dbReference type="ARBA" id="ARBA00000200"/>
    </source>
</evidence>
<evidence type="ECO:0000256" key="10">
    <source>
        <dbReference type="ARBA" id="ARBA00022723"/>
    </source>
</evidence>
<comment type="catalytic activity">
    <reaction evidence="1 14">
        <text>4-CDP-2-C-methyl-D-erythritol 2-phosphate = 2-C-methyl-D-erythritol 2,4-cyclic diphosphate + CMP</text>
        <dbReference type="Rhea" id="RHEA:23864"/>
        <dbReference type="ChEBI" id="CHEBI:57919"/>
        <dbReference type="ChEBI" id="CHEBI:58483"/>
        <dbReference type="ChEBI" id="CHEBI:60377"/>
        <dbReference type="EC" id="4.6.1.12"/>
    </reaction>
</comment>
<dbReference type="EC" id="4.6.1.12" evidence="14"/>
<dbReference type="InterPro" id="IPR026596">
    <property type="entry name" value="IspD/F"/>
</dbReference>
<dbReference type="PANTHER" id="PTHR43181">
    <property type="entry name" value="2-C-METHYL-D-ERYTHRITOL 2,4-CYCLODIPHOSPHATE SYNTHASE, CHLOROPLASTIC"/>
    <property type="match status" value="1"/>
</dbReference>
<comment type="pathway">
    <text evidence="5 14">Isoprenoid biosynthesis; isopentenyl diphosphate biosynthesis via DXP pathway; isopentenyl diphosphate from 1-deoxy-D-xylulose 5-phosphate: step 2/6.</text>
</comment>
<dbReference type="InterPro" id="IPR020555">
    <property type="entry name" value="MECDP_synthase_CS"/>
</dbReference>
<keyword evidence="9 14" id="KW-0548">Nucleotidyltransferase</keyword>
<comment type="similarity">
    <text evidence="14">In the C-terminal section; belongs to the IspF family.</text>
</comment>
<sequence length="403" mass="42563">MTETIPSPRFAALIVAAGRGVRAGGEVPKQYRKLAGQAILGRTTARFLSHPRIDEVLVVIHADDAALYEAAVGGQPGLLPFVTGGATRQESVRRGLEALAERGITHVLIHDAVRPFASPALIDRVIDGLAASDAVLAASPVTDTLKRADAGAIVSGTVSRDNLHAAETPQGFRLDAILEAHRRAASAPEHFTDDAGIAEWAGIPVRLVLGERSNIKLTLPEDIEVADTRLRMEEQLRAGETRVGTGYDVHSFTEGSSVWLGGVEIPHDRKLSGHSDADVALHALTDAVLGAIADGDIGDHFPPSDPQWRGASSDRFLAFAAERVRARGGVIVNLDLAIIAEEPRIGPHRDAMRARIAEIAGIGAGRVGVKATTNEKMGFVGRGEGIAAIATATIRLPFTEEDA</sequence>
<dbReference type="GO" id="GO:0050518">
    <property type="term" value="F:2-C-methyl-D-erythritol 4-phosphate cytidylyltransferase activity"/>
    <property type="evidence" value="ECO:0007669"/>
    <property type="project" value="UniProtKB-UniRule"/>
</dbReference>
<dbReference type="PROSITE" id="PS01350">
    <property type="entry name" value="ISPF"/>
    <property type="match status" value="1"/>
</dbReference>
<feature type="binding site" evidence="14">
    <location>
        <position position="379"/>
    </location>
    <ligand>
        <name>4-CDP-2-C-methyl-D-erythritol 2-phosphate</name>
        <dbReference type="ChEBI" id="CHEBI:57919"/>
    </ligand>
</feature>
<evidence type="ECO:0000256" key="13">
    <source>
        <dbReference type="ARBA" id="ARBA00023268"/>
    </source>
</evidence>
<dbReference type="GO" id="GO:0008685">
    <property type="term" value="F:2-C-methyl-D-erythritol 2,4-cyclodiphosphate synthase activity"/>
    <property type="evidence" value="ECO:0007669"/>
    <property type="project" value="UniProtKB-UniRule"/>
</dbReference>
<dbReference type="InterPro" id="IPR036571">
    <property type="entry name" value="MECDP_synthase_sf"/>
</dbReference>
<dbReference type="NCBIfam" id="TIGR00151">
    <property type="entry name" value="ispF"/>
    <property type="match status" value="1"/>
</dbReference>
<proteinExistence type="inferred from homology"/>
<dbReference type="SUPFAM" id="SSF53448">
    <property type="entry name" value="Nucleotide-diphospho-sugar transferases"/>
    <property type="match status" value="1"/>
</dbReference>
<dbReference type="InterPro" id="IPR018294">
    <property type="entry name" value="ISPD_synthase_CS"/>
</dbReference>
<comment type="similarity">
    <text evidence="7">Belongs to the IspD/TarI cytidylyltransferase family. IspD subfamily.</text>
</comment>
<feature type="binding site" evidence="14">
    <location>
        <begin position="274"/>
        <end position="275"/>
    </location>
    <ligand>
        <name>4-CDP-2-C-methyl-D-erythritol 2-phosphate</name>
        <dbReference type="ChEBI" id="CHEBI:57919"/>
    </ligand>
</feature>
<evidence type="ECO:0000259" key="15">
    <source>
        <dbReference type="Pfam" id="PF02542"/>
    </source>
</evidence>
<feature type="binding site" evidence="14">
    <location>
        <begin position="296"/>
        <end position="298"/>
    </location>
    <ligand>
        <name>4-CDP-2-C-methyl-D-erythritol 2-phosphate</name>
        <dbReference type="ChEBI" id="CHEBI:57919"/>
    </ligand>
</feature>
<name>A0A9X3IJJ1_9HYPH</name>
<dbReference type="SUPFAM" id="SSF69765">
    <property type="entry name" value="IpsF-like"/>
    <property type="match status" value="1"/>
</dbReference>
<dbReference type="Pfam" id="PF01128">
    <property type="entry name" value="IspD"/>
    <property type="match status" value="1"/>
</dbReference>
<evidence type="ECO:0000256" key="14">
    <source>
        <dbReference type="HAMAP-Rule" id="MF_01520"/>
    </source>
</evidence>
<keyword evidence="11 14" id="KW-0414">Isoprene biosynthesis</keyword>
<feature type="site" description="Transition state stabilizer" evidence="14">
    <location>
        <position position="22"/>
    </location>
</feature>
<comment type="similarity">
    <text evidence="6">Belongs to the IspF family.</text>
</comment>
<feature type="site" description="Transition state stabilizer" evidence="14">
    <location>
        <position position="29"/>
    </location>
</feature>
<feature type="site" description="Transition state stabilizer" evidence="14">
    <location>
        <position position="373"/>
    </location>
</feature>
<comment type="similarity">
    <text evidence="14">In the N-terminal section; belongs to the IspD/TarI cytidylyltransferase family. IspD subfamily.</text>
</comment>
<keyword evidence="12 14" id="KW-0456">Lyase</keyword>
<evidence type="ECO:0000256" key="2">
    <source>
        <dbReference type="ARBA" id="ARBA00001282"/>
    </source>
</evidence>
<comment type="caution">
    <text evidence="14">Lacks conserved residue(s) required for the propagation of feature annotation.</text>
</comment>
<dbReference type="HAMAP" id="MF_00107">
    <property type="entry name" value="IspF"/>
    <property type="match status" value="1"/>
</dbReference>
<feature type="binding site" evidence="14">
    <location>
        <begin position="248"/>
        <end position="250"/>
    </location>
    <ligand>
        <name>4-CDP-2-C-methyl-D-erythritol 2-phosphate</name>
        <dbReference type="ChEBI" id="CHEBI:57919"/>
    </ligand>
</feature>
<evidence type="ECO:0000256" key="9">
    <source>
        <dbReference type="ARBA" id="ARBA00022695"/>
    </source>
</evidence>
<dbReference type="GO" id="GO:0016114">
    <property type="term" value="P:terpenoid biosynthetic process"/>
    <property type="evidence" value="ECO:0007669"/>
    <property type="project" value="InterPro"/>
</dbReference>
<feature type="site" description="Positions MEP for the nucleophilic attack" evidence="14">
    <location>
        <position position="216"/>
    </location>
</feature>
<evidence type="ECO:0000256" key="11">
    <source>
        <dbReference type="ARBA" id="ARBA00023229"/>
    </source>
</evidence>
<dbReference type="GO" id="GO:0046872">
    <property type="term" value="F:metal ion binding"/>
    <property type="evidence" value="ECO:0007669"/>
    <property type="project" value="UniProtKB-KW"/>
</dbReference>
<feature type="binding site" evidence="14">
    <location>
        <position position="248"/>
    </location>
    <ligand>
        <name>a divalent metal cation</name>
        <dbReference type="ChEBI" id="CHEBI:60240"/>
    </ligand>
</feature>
<evidence type="ECO:0000313" key="16">
    <source>
        <dbReference type="EMBL" id="MCX5568503.1"/>
    </source>
</evidence>
<keyword evidence="13 14" id="KW-0511">Multifunctional enzyme</keyword>
<dbReference type="InterPro" id="IPR034683">
    <property type="entry name" value="IspD/TarI"/>
</dbReference>
<feature type="domain" description="2-C-methyl-D-erythritol 2,4-cyclodiphosphate synthase" evidence="15">
    <location>
        <begin position="242"/>
        <end position="394"/>
    </location>
</feature>
<dbReference type="Pfam" id="PF02542">
    <property type="entry name" value="YgbB"/>
    <property type="match status" value="1"/>
</dbReference>
<feature type="site" description="Transition state stabilizer" evidence="14">
    <location>
        <position position="274"/>
    </location>
</feature>
<feature type="region of interest" description="2-C-methyl-D-erythritol 2,4-cyclodiphosphate synthase" evidence="14">
    <location>
        <begin position="242"/>
        <end position="403"/>
    </location>
</feature>
<dbReference type="AlphaFoldDB" id="A0A9X3IJJ1"/>
<dbReference type="FunFam" id="3.90.550.10:FF:000003">
    <property type="entry name" value="2-C-methyl-D-erythritol 4-phosphate cytidylyltransferase"/>
    <property type="match status" value="1"/>
</dbReference>
<dbReference type="HAMAP" id="MF_01520">
    <property type="entry name" value="IspDF"/>
    <property type="match status" value="1"/>
</dbReference>
<keyword evidence="17" id="KW-1185">Reference proteome</keyword>
<keyword evidence="8 14" id="KW-0808">Transferase</keyword>
<feature type="binding site" evidence="14">
    <location>
        <position position="282"/>
    </location>
    <ligand>
        <name>a divalent metal cation</name>
        <dbReference type="ChEBI" id="CHEBI:60240"/>
    </ligand>
</feature>
<accession>A0A9X3IJJ1</accession>
<dbReference type="NCBIfam" id="NF006899">
    <property type="entry name" value="PRK09382.1"/>
    <property type="match status" value="1"/>
</dbReference>
<protein>
    <recommendedName>
        <fullName evidence="14">Bifunctional enzyme IspD/IspF</fullName>
    </recommendedName>
    <domain>
        <recommendedName>
            <fullName evidence="14">2-C-methyl-D-erythritol 4-phosphate cytidylyltransferase</fullName>
            <ecNumber evidence="14">2.7.7.60</ecNumber>
        </recommendedName>
        <alternativeName>
            <fullName evidence="14">4-diphosphocytidyl-2C-methyl-D-erythritol synthase</fullName>
        </alternativeName>
        <alternativeName>
            <fullName evidence="14">MEP cytidylyltransferase</fullName>
            <shortName evidence="14">MCT</shortName>
        </alternativeName>
    </domain>
    <domain>
        <recommendedName>
            <fullName evidence="14">2-C-methyl-D-erythritol 2,4-cyclodiphosphate synthase</fullName>
            <shortName evidence="14">MECDP-synthase</shortName>
            <shortName evidence="14">MECPP-synthase</shortName>
            <shortName evidence="14">MECPS</shortName>
            <ecNumber evidence="14">4.6.1.12</ecNumber>
        </recommendedName>
    </domain>
</protein>
<dbReference type="InterPro" id="IPR029044">
    <property type="entry name" value="Nucleotide-diphossugar_trans"/>
</dbReference>
<dbReference type="PANTHER" id="PTHR43181:SF1">
    <property type="entry name" value="2-C-METHYL-D-ERYTHRITOL 2,4-CYCLODIPHOSPHATE SYNTHASE, CHLOROPLASTIC"/>
    <property type="match status" value="1"/>
</dbReference>
<comment type="pathway">
    <text evidence="4 14">Isoprenoid biosynthesis; isopentenyl diphosphate biosynthesis via DXP pathway; isopentenyl diphosphate from 1-deoxy-D-xylulose 5-phosphate: step 4/6.</text>
</comment>
<comment type="cofactor">
    <cofactor evidence="3 14">
        <name>a divalent metal cation</name>
        <dbReference type="ChEBI" id="CHEBI:60240"/>
    </cofactor>
</comment>
<dbReference type="InterPro" id="IPR001228">
    <property type="entry name" value="IspD"/>
</dbReference>
<evidence type="ECO:0000256" key="8">
    <source>
        <dbReference type="ARBA" id="ARBA00022679"/>
    </source>
</evidence>
<feature type="site" description="Positions MEP for the nucleophilic attack" evidence="14">
    <location>
        <position position="160"/>
    </location>
</feature>
<feature type="binding site" evidence="14">
    <location>
        <position position="250"/>
    </location>
    <ligand>
        <name>a divalent metal cation</name>
        <dbReference type="ChEBI" id="CHEBI:60240"/>
    </ligand>
</feature>
<organism evidence="16 17">
    <name type="scientific">Kaistia nematophila</name>
    <dbReference type="NCBI Taxonomy" id="2994654"/>
    <lineage>
        <taxon>Bacteria</taxon>
        <taxon>Pseudomonadati</taxon>
        <taxon>Pseudomonadota</taxon>
        <taxon>Alphaproteobacteria</taxon>
        <taxon>Hyphomicrobiales</taxon>
        <taxon>Kaistiaceae</taxon>
        <taxon>Kaistia</taxon>
    </lineage>
</organism>
<keyword evidence="10 14" id="KW-0479">Metal-binding</keyword>
<feature type="binding site" evidence="14">
    <location>
        <position position="382"/>
    </location>
    <ligand>
        <name>4-CDP-2-C-methyl-D-erythritol 2-phosphate</name>
        <dbReference type="ChEBI" id="CHEBI:57919"/>
    </ligand>
</feature>
<feature type="binding site" evidence="14">
    <location>
        <begin position="372"/>
        <end position="375"/>
    </location>
    <ligand>
        <name>4-CDP-2-C-methyl-D-erythritol 2-phosphate</name>
        <dbReference type="ChEBI" id="CHEBI:57919"/>
    </ligand>
</feature>
<dbReference type="EC" id="2.7.7.60" evidence="14"/>
<evidence type="ECO:0000256" key="5">
    <source>
        <dbReference type="ARBA" id="ARBA00004787"/>
    </source>
</evidence>
<comment type="function">
    <text evidence="14">Bifunctional enzyme that catalyzes the formation of 4-diphosphocytidyl-2-C-methyl-D-erythritol from CTP and 2-C-methyl-D-erythritol 4-phosphate (MEP) (IspD), and catalyzes the conversion of 4-diphosphocytidyl-2-C-methyl-D-erythritol 2-phosphate (CDP-ME2P) to 2-C-methyl-D-erythritol 2,4-cyclodiphosphate (ME-CPP) with a corresponding release of cytidine 5-monophosphate (CMP) (IspF).</text>
</comment>
<dbReference type="Proteomes" id="UP001144805">
    <property type="component" value="Unassembled WGS sequence"/>
</dbReference>
<dbReference type="NCBIfam" id="TIGR00453">
    <property type="entry name" value="ispD"/>
    <property type="match status" value="1"/>
</dbReference>
<evidence type="ECO:0000256" key="3">
    <source>
        <dbReference type="ARBA" id="ARBA00001968"/>
    </source>
</evidence>
<evidence type="ECO:0000256" key="7">
    <source>
        <dbReference type="ARBA" id="ARBA00009789"/>
    </source>
</evidence>
<comment type="caution">
    <text evidence="16">The sequence shown here is derived from an EMBL/GenBank/DDBJ whole genome shotgun (WGS) entry which is preliminary data.</text>
</comment>
<reference evidence="16" key="1">
    <citation type="submission" date="2022-11" db="EMBL/GenBank/DDBJ databases">
        <title>Biodiversity and phylogenetic relationships of bacteria.</title>
        <authorList>
            <person name="Machado R.A.R."/>
            <person name="Bhat A."/>
            <person name="Loulou A."/>
            <person name="Kallel S."/>
        </authorList>
    </citation>
    <scope>NUCLEOTIDE SEQUENCE</scope>
    <source>
        <strain evidence="16">K-TC2</strain>
    </source>
</reference>
<dbReference type="Gene3D" id="3.30.1330.50">
    <property type="entry name" value="2-C-methyl-D-erythritol 2,4-cyclodiphosphate synthase"/>
    <property type="match status" value="1"/>
</dbReference>
<dbReference type="CDD" id="cd00554">
    <property type="entry name" value="MECDP_synthase"/>
    <property type="match status" value="1"/>
</dbReference>
<dbReference type="RefSeq" id="WP_266337484.1">
    <property type="nucleotide sequence ID" value="NZ_JAPKNK010000002.1"/>
</dbReference>
<dbReference type="GO" id="GO:0019288">
    <property type="term" value="P:isopentenyl diphosphate biosynthetic process, methylerythritol 4-phosphate pathway"/>
    <property type="evidence" value="ECO:0007669"/>
    <property type="project" value="UniProtKB-UniRule"/>
</dbReference>
<evidence type="ECO:0000256" key="4">
    <source>
        <dbReference type="ARBA" id="ARBA00004709"/>
    </source>
</evidence>
<evidence type="ECO:0000256" key="12">
    <source>
        <dbReference type="ARBA" id="ARBA00023239"/>
    </source>
</evidence>
<evidence type="ECO:0000256" key="6">
    <source>
        <dbReference type="ARBA" id="ARBA00008480"/>
    </source>
</evidence>
<dbReference type="EMBL" id="JAPKNK010000002">
    <property type="protein sequence ID" value="MCX5568503.1"/>
    <property type="molecule type" value="Genomic_DNA"/>
</dbReference>
<dbReference type="CDD" id="cd02516">
    <property type="entry name" value="CDP-ME_synthetase"/>
    <property type="match status" value="1"/>
</dbReference>
<gene>
    <name evidence="14" type="primary">ispDF</name>
    <name evidence="16" type="ORF">OSH07_04800</name>
</gene>
<dbReference type="InterPro" id="IPR003526">
    <property type="entry name" value="MECDP_synthase"/>
</dbReference>